<proteinExistence type="inferred from homology"/>
<evidence type="ECO:0000313" key="6">
    <source>
        <dbReference type="EMBL" id="MDP9821373.1"/>
    </source>
</evidence>
<evidence type="ECO:0000256" key="2">
    <source>
        <dbReference type="ARBA" id="ARBA00008639"/>
    </source>
</evidence>
<keyword evidence="3" id="KW-0663">Pyridoxal phosphate</keyword>
<dbReference type="PANTHER" id="PTHR43780:SF2">
    <property type="entry name" value="1-AMINOCYCLOPROPANE-1-CARBOXYLATE DEAMINASE-RELATED"/>
    <property type="match status" value="1"/>
</dbReference>
<sequence length="332" mass="33920">MATADPSYVDPPRDQPPQVEAGRPLVLTPTPLEPAPRLSQALGLSPDQVWLKRDDLAGLGGGGNKLRKLEVSLAEARKVGADILVTTGAAQSNHARLTAAVAARAGLNAVLVLAGDEPADRRGNLLLDELLGAHVVWAGELEGSDLGAGLSARADEVVAELRQSGRTPYLVPYGGTSPTTAEGYVAAARELEEQLPDLSHVVVAVGSGGTMAGLVRQLGPTKVLGVDTGAVADPRATVAGLLAEMGRGLEPASLRLDHDHVGEGYGALVPTVREAVELVARTEGVLLDVTYVGRAAAGLVAGVRSGLIRPGAKTVLMHTGGLPGLFGHPALG</sequence>
<evidence type="ECO:0000259" key="5">
    <source>
        <dbReference type="Pfam" id="PF00291"/>
    </source>
</evidence>
<feature type="region of interest" description="Disordered" evidence="4">
    <location>
        <begin position="1"/>
        <end position="34"/>
    </location>
</feature>
<dbReference type="PIRSF" id="PIRSF006278">
    <property type="entry name" value="ACCD_DCysDesulf"/>
    <property type="match status" value="1"/>
</dbReference>
<dbReference type="InterPro" id="IPR001926">
    <property type="entry name" value="TrpB-like_PALP"/>
</dbReference>
<evidence type="ECO:0000313" key="7">
    <source>
        <dbReference type="Proteomes" id="UP001240447"/>
    </source>
</evidence>
<dbReference type="SUPFAM" id="SSF53686">
    <property type="entry name" value="Tryptophan synthase beta subunit-like PLP-dependent enzymes"/>
    <property type="match status" value="1"/>
</dbReference>
<comment type="caution">
    <text evidence="6">The sequence shown here is derived from an EMBL/GenBank/DDBJ whole genome shotgun (WGS) entry which is preliminary data.</text>
</comment>
<dbReference type="InterPro" id="IPR027278">
    <property type="entry name" value="ACCD_DCysDesulf"/>
</dbReference>
<dbReference type="Gene3D" id="3.40.50.1100">
    <property type="match status" value="2"/>
</dbReference>
<gene>
    <name evidence="6" type="ORF">J2S59_001182</name>
</gene>
<evidence type="ECO:0000256" key="1">
    <source>
        <dbReference type="ARBA" id="ARBA00001933"/>
    </source>
</evidence>
<keyword evidence="6" id="KW-0456">Lyase</keyword>
<name>A0ABT9NLV1_9ACTN</name>
<feature type="domain" description="Tryptophan synthase beta chain-like PALP" evidence="5">
    <location>
        <begin position="27"/>
        <end position="320"/>
    </location>
</feature>
<comment type="similarity">
    <text evidence="2">Belongs to the ACC deaminase/D-cysteine desulfhydrase family.</text>
</comment>
<reference evidence="6 7" key="1">
    <citation type="submission" date="2023-07" db="EMBL/GenBank/DDBJ databases">
        <title>Sequencing the genomes of 1000 actinobacteria strains.</title>
        <authorList>
            <person name="Klenk H.-P."/>
        </authorList>
    </citation>
    <scope>NUCLEOTIDE SEQUENCE [LARGE SCALE GENOMIC DNA]</scope>
    <source>
        <strain evidence="6 7">GD13</strain>
    </source>
</reference>
<dbReference type="InterPro" id="IPR036052">
    <property type="entry name" value="TrpB-like_PALP_sf"/>
</dbReference>
<evidence type="ECO:0000256" key="4">
    <source>
        <dbReference type="SAM" id="MobiDB-lite"/>
    </source>
</evidence>
<accession>A0ABT9NLV1</accession>
<dbReference type="PANTHER" id="PTHR43780">
    <property type="entry name" value="1-AMINOCYCLOPROPANE-1-CARBOXYLATE DEAMINASE-RELATED"/>
    <property type="match status" value="1"/>
</dbReference>
<dbReference type="EC" id="4.4.1.15" evidence="6"/>
<organism evidence="6 7">
    <name type="scientific">Nocardioides massiliensis</name>
    <dbReference type="NCBI Taxonomy" id="1325935"/>
    <lineage>
        <taxon>Bacteria</taxon>
        <taxon>Bacillati</taxon>
        <taxon>Actinomycetota</taxon>
        <taxon>Actinomycetes</taxon>
        <taxon>Propionibacteriales</taxon>
        <taxon>Nocardioidaceae</taxon>
        <taxon>Nocardioides</taxon>
    </lineage>
</organism>
<protein>
    <submittedName>
        <fullName evidence="6">D-cysteine desulfhydrase</fullName>
        <ecNumber evidence="6">4.4.1.15</ecNumber>
    </submittedName>
</protein>
<dbReference type="Proteomes" id="UP001240447">
    <property type="component" value="Unassembled WGS sequence"/>
</dbReference>
<dbReference type="Pfam" id="PF00291">
    <property type="entry name" value="PALP"/>
    <property type="match status" value="1"/>
</dbReference>
<evidence type="ECO:0000256" key="3">
    <source>
        <dbReference type="ARBA" id="ARBA00022898"/>
    </source>
</evidence>
<dbReference type="GO" id="GO:0019148">
    <property type="term" value="F:D-cysteine desulfhydrase activity"/>
    <property type="evidence" value="ECO:0007669"/>
    <property type="project" value="UniProtKB-EC"/>
</dbReference>
<dbReference type="EMBL" id="JAUSQM010000001">
    <property type="protein sequence ID" value="MDP9821373.1"/>
    <property type="molecule type" value="Genomic_DNA"/>
</dbReference>
<comment type="cofactor">
    <cofactor evidence="1">
        <name>pyridoxal 5'-phosphate</name>
        <dbReference type="ChEBI" id="CHEBI:597326"/>
    </cofactor>
</comment>
<keyword evidence="7" id="KW-1185">Reference proteome</keyword>
<dbReference type="RefSeq" id="WP_181642497.1">
    <property type="nucleotide sequence ID" value="NZ_CCXJ01000679.1"/>
</dbReference>